<evidence type="ECO:0000256" key="1">
    <source>
        <dbReference type="ARBA" id="ARBA00011040"/>
    </source>
</evidence>
<evidence type="ECO:0000313" key="4">
    <source>
        <dbReference type="Proteomes" id="UP000241848"/>
    </source>
</evidence>
<name>A0A2T2WE18_9FIRM</name>
<protein>
    <submittedName>
        <fullName evidence="3">Arsenic-transporting ATPase</fullName>
    </submittedName>
</protein>
<comment type="similarity">
    <text evidence="1">Belongs to the arsA ATPase family.</text>
</comment>
<evidence type="ECO:0000313" key="3">
    <source>
        <dbReference type="EMBL" id="PSR20473.1"/>
    </source>
</evidence>
<gene>
    <name evidence="3" type="ORF">C7B45_14740</name>
</gene>
<dbReference type="GO" id="GO:0016887">
    <property type="term" value="F:ATP hydrolysis activity"/>
    <property type="evidence" value="ECO:0007669"/>
    <property type="project" value="InterPro"/>
</dbReference>
<dbReference type="Proteomes" id="UP000241848">
    <property type="component" value="Unassembled WGS sequence"/>
</dbReference>
<dbReference type="InterPro" id="IPR016300">
    <property type="entry name" value="ATPase_ArsA/GET3"/>
</dbReference>
<evidence type="ECO:0000259" key="2">
    <source>
        <dbReference type="Pfam" id="PF02374"/>
    </source>
</evidence>
<dbReference type="PANTHER" id="PTHR10803:SF3">
    <property type="entry name" value="ATPASE GET3"/>
    <property type="match status" value="1"/>
</dbReference>
<dbReference type="InterPro" id="IPR027417">
    <property type="entry name" value="P-loop_NTPase"/>
</dbReference>
<dbReference type="GO" id="GO:0005524">
    <property type="term" value="F:ATP binding"/>
    <property type="evidence" value="ECO:0007669"/>
    <property type="project" value="InterPro"/>
</dbReference>
<dbReference type="CDD" id="cd02035">
    <property type="entry name" value="ArsA"/>
    <property type="match status" value="1"/>
</dbReference>
<dbReference type="Pfam" id="PF02374">
    <property type="entry name" value="ArsA_ATPase"/>
    <property type="match status" value="1"/>
</dbReference>
<dbReference type="AlphaFoldDB" id="A0A2T2WE18"/>
<dbReference type="Gene3D" id="3.40.50.300">
    <property type="entry name" value="P-loop containing nucleotide triphosphate hydrolases"/>
    <property type="match status" value="1"/>
</dbReference>
<feature type="domain" description="ArsA/GET3 Anion-transporting ATPase-like" evidence="2">
    <location>
        <begin position="4"/>
        <end position="283"/>
    </location>
</feature>
<dbReference type="InterPro" id="IPR025723">
    <property type="entry name" value="ArsA/GET3_ATPase-like"/>
</dbReference>
<dbReference type="NCBIfam" id="TIGR00345">
    <property type="entry name" value="GET3_arsA_TRC40"/>
    <property type="match status" value="1"/>
</dbReference>
<dbReference type="EMBL" id="PXYV01000061">
    <property type="protein sequence ID" value="PSR20473.1"/>
    <property type="molecule type" value="Genomic_DNA"/>
</dbReference>
<sequence>MPYRFFSGKGGVGKTSLASAAAVALAEAGRRVLLVTTDPASNLADVFQQAIGPAPRAIDGVPGLMAQEIDAEAAAAAYRQQALEPLRGVLPDAMLATVEEQMSGPCTVDVAGFDEFVRCMVTTDYDEVVFDTAPTGHTLRLLALPAAWAAHITEASQGAGQTCLGPVDQLRTSQAQYEAALAALQDPTQTTFVLVAQPERAAVAETLRAAQELQALGLVTPQMVVNGVIPPEAAGHPFFAARRAMQEEAMAALEAAWGQPVRRIPLQDGEVTGLAALRALGKWVMPDVFLVGA</sequence>
<dbReference type="PANTHER" id="PTHR10803">
    <property type="entry name" value="ARSENICAL PUMP-DRIVING ATPASE ARSENITE-TRANSLOCATING ATPASE"/>
    <property type="match status" value="1"/>
</dbReference>
<proteinExistence type="inferred from homology"/>
<organism evidence="3 4">
    <name type="scientific">Sulfobacillus acidophilus</name>
    <dbReference type="NCBI Taxonomy" id="53633"/>
    <lineage>
        <taxon>Bacteria</taxon>
        <taxon>Bacillati</taxon>
        <taxon>Bacillota</taxon>
        <taxon>Clostridia</taxon>
        <taxon>Eubacteriales</taxon>
        <taxon>Clostridiales Family XVII. Incertae Sedis</taxon>
        <taxon>Sulfobacillus</taxon>
    </lineage>
</organism>
<accession>A0A2T2WE18</accession>
<comment type="caution">
    <text evidence="3">The sequence shown here is derived from an EMBL/GenBank/DDBJ whole genome shotgun (WGS) entry which is preliminary data.</text>
</comment>
<dbReference type="SUPFAM" id="SSF52540">
    <property type="entry name" value="P-loop containing nucleoside triphosphate hydrolases"/>
    <property type="match status" value="1"/>
</dbReference>
<reference evidence="3 4" key="1">
    <citation type="journal article" date="2014" name="BMC Genomics">
        <title>Comparison of environmental and isolate Sulfobacillus genomes reveals diverse carbon, sulfur, nitrogen, and hydrogen metabolisms.</title>
        <authorList>
            <person name="Justice N.B."/>
            <person name="Norman A."/>
            <person name="Brown C.T."/>
            <person name="Singh A."/>
            <person name="Thomas B.C."/>
            <person name="Banfield J.F."/>
        </authorList>
    </citation>
    <scope>NUCLEOTIDE SEQUENCE [LARGE SCALE GENOMIC DNA]</scope>
    <source>
        <strain evidence="3">AMDSBA3</strain>
    </source>
</reference>